<evidence type="ECO:0000313" key="2">
    <source>
        <dbReference type="EMBL" id="ARU52970.1"/>
    </source>
</evidence>
<dbReference type="Pfam" id="PF08818">
    <property type="entry name" value="DUF1801"/>
    <property type="match status" value="1"/>
</dbReference>
<dbReference type="AlphaFoldDB" id="A0A1Y0HYA5"/>
<feature type="domain" description="YdhG-like" evidence="1">
    <location>
        <begin position="41"/>
        <end position="145"/>
    </location>
</feature>
<dbReference type="KEGG" id="cceu:CBR64_17530"/>
<dbReference type="OrthoDB" id="5951444at2"/>
<dbReference type="InterPro" id="IPR014922">
    <property type="entry name" value="YdhG-like"/>
</dbReference>
<dbReference type="EMBL" id="CP021383">
    <property type="protein sequence ID" value="ARU52970.1"/>
    <property type="molecule type" value="Genomic_DNA"/>
</dbReference>
<gene>
    <name evidence="2" type="ORF">CBR64_17530</name>
</gene>
<name>A0A1Y0HYA5_CELCE</name>
<sequence length="169" mass="18220">MPVGVATGSCWRHTGPVVENKTRATEADVHEFVASVGDAVRRRDAERLVALMERVTGEPARMWGPSIVGFGTYHYRYASGREGDMAAAGFSPRKAATTVYVMDGVDVHAALLEHLGPHTVGKGCVYVKDLDAVDLGVLEEIVRRSYATLTEDPEFGRRLSGSPGQDSST</sequence>
<organism evidence="2 3">
    <name type="scientific">Cellulosimicrobium cellulans</name>
    <name type="common">Arthrobacter luteus</name>
    <dbReference type="NCBI Taxonomy" id="1710"/>
    <lineage>
        <taxon>Bacteria</taxon>
        <taxon>Bacillati</taxon>
        <taxon>Actinomycetota</taxon>
        <taxon>Actinomycetes</taxon>
        <taxon>Micrococcales</taxon>
        <taxon>Promicromonosporaceae</taxon>
        <taxon>Cellulosimicrobium</taxon>
    </lineage>
</organism>
<accession>A0A1Y0HYA5</accession>
<protein>
    <recommendedName>
        <fullName evidence="1">YdhG-like domain-containing protein</fullName>
    </recommendedName>
</protein>
<proteinExistence type="predicted"/>
<evidence type="ECO:0000259" key="1">
    <source>
        <dbReference type="Pfam" id="PF08818"/>
    </source>
</evidence>
<reference evidence="2 3" key="1">
    <citation type="submission" date="2017-05" db="EMBL/GenBank/DDBJ databases">
        <authorList>
            <person name="Song R."/>
            <person name="Chenine A.L."/>
            <person name="Ruprecht R.M."/>
        </authorList>
    </citation>
    <scope>NUCLEOTIDE SEQUENCE [LARGE SCALE GENOMIC DNA]</scope>
    <source>
        <strain evidence="2 3">PSBB019</strain>
    </source>
</reference>
<evidence type="ECO:0000313" key="3">
    <source>
        <dbReference type="Proteomes" id="UP000196228"/>
    </source>
</evidence>
<dbReference type="Proteomes" id="UP000196228">
    <property type="component" value="Chromosome"/>
</dbReference>